<evidence type="ECO:0000256" key="1">
    <source>
        <dbReference type="ARBA" id="ARBA00022741"/>
    </source>
</evidence>
<evidence type="ECO:0000313" key="5">
    <source>
        <dbReference type="Proteomes" id="UP001501436"/>
    </source>
</evidence>
<evidence type="ECO:0000313" key="4">
    <source>
        <dbReference type="EMBL" id="GAA4929762.1"/>
    </source>
</evidence>
<dbReference type="InterPro" id="IPR027417">
    <property type="entry name" value="P-loop_NTPase"/>
</dbReference>
<keyword evidence="2" id="KW-0067">ATP-binding</keyword>
<dbReference type="Pfam" id="PF00005">
    <property type="entry name" value="ABC_tran"/>
    <property type="match status" value="1"/>
</dbReference>
<dbReference type="InterPro" id="IPR050334">
    <property type="entry name" value="Molybdenum_import_ModC"/>
</dbReference>
<dbReference type="InterPro" id="IPR003439">
    <property type="entry name" value="ABC_transporter-like_ATP-bd"/>
</dbReference>
<sequence>MIEIDIKKKLNIDNGGQLLKFTGKLPLHTVTKITGPSGAGKTTLLKIIAGFISPELGRISVNGSIWLDTEEKINLSPQKRLAGFVFQDYALFPHMTVLQHLQYATKGAQWINRLLHMAELTAFANHKPMHLSGGQQQRLAVIRALATKPKLVLMDEPFSALDIKTKLRFLPALNGLFAEMQTTAIIVSHYPHELDVFAGNGISMGE</sequence>
<reference evidence="5" key="1">
    <citation type="journal article" date="2019" name="Int. J. Syst. Evol. Microbiol.">
        <title>The Global Catalogue of Microorganisms (GCM) 10K type strain sequencing project: providing services to taxonomists for standard genome sequencing and annotation.</title>
        <authorList>
            <consortium name="The Broad Institute Genomics Platform"/>
            <consortium name="The Broad Institute Genome Sequencing Center for Infectious Disease"/>
            <person name="Wu L."/>
            <person name="Ma J."/>
        </authorList>
    </citation>
    <scope>NUCLEOTIDE SEQUENCE [LARGE SCALE GENOMIC DNA]</scope>
    <source>
        <strain evidence="5">JCM 18283</strain>
    </source>
</reference>
<evidence type="ECO:0000259" key="3">
    <source>
        <dbReference type="PROSITE" id="PS50893"/>
    </source>
</evidence>
<comment type="caution">
    <text evidence="4">The sequence shown here is derived from an EMBL/GenBank/DDBJ whole genome shotgun (WGS) entry which is preliminary data.</text>
</comment>
<dbReference type="PROSITE" id="PS00211">
    <property type="entry name" value="ABC_TRANSPORTER_1"/>
    <property type="match status" value="1"/>
</dbReference>
<dbReference type="EMBL" id="BAABJI010000004">
    <property type="protein sequence ID" value="GAA4929762.1"/>
    <property type="molecule type" value="Genomic_DNA"/>
</dbReference>
<dbReference type="InterPro" id="IPR003593">
    <property type="entry name" value="AAA+_ATPase"/>
</dbReference>
<accession>A0ABP9G6Y0</accession>
<dbReference type="RefSeq" id="WP_345333961.1">
    <property type="nucleotide sequence ID" value="NZ_BAABJI010000004.1"/>
</dbReference>
<keyword evidence="5" id="KW-1185">Reference proteome</keyword>
<dbReference type="PANTHER" id="PTHR43514:SF4">
    <property type="entry name" value="ABC TRANSPORTER I FAMILY MEMBER 10"/>
    <property type="match status" value="1"/>
</dbReference>
<dbReference type="SUPFAM" id="SSF52540">
    <property type="entry name" value="P-loop containing nucleoside triphosphate hydrolases"/>
    <property type="match status" value="1"/>
</dbReference>
<dbReference type="SMART" id="SM00382">
    <property type="entry name" value="AAA"/>
    <property type="match status" value="1"/>
</dbReference>
<keyword evidence="1" id="KW-0547">Nucleotide-binding</keyword>
<proteinExistence type="predicted"/>
<dbReference type="Gene3D" id="3.40.50.300">
    <property type="entry name" value="P-loop containing nucleotide triphosphate hydrolases"/>
    <property type="match status" value="1"/>
</dbReference>
<dbReference type="Proteomes" id="UP001501436">
    <property type="component" value="Unassembled WGS sequence"/>
</dbReference>
<dbReference type="PROSITE" id="PS50893">
    <property type="entry name" value="ABC_TRANSPORTER_2"/>
    <property type="match status" value="1"/>
</dbReference>
<organism evidence="4 5">
    <name type="scientific">Mucilaginibacter defluvii</name>
    <dbReference type="NCBI Taxonomy" id="1196019"/>
    <lineage>
        <taxon>Bacteria</taxon>
        <taxon>Pseudomonadati</taxon>
        <taxon>Bacteroidota</taxon>
        <taxon>Sphingobacteriia</taxon>
        <taxon>Sphingobacteriales</taxon>
        <taxon>Sphingobacteriaceae</taxon>
        <taxon>Mucilaginibacter</taxon>
    </lineage>
</organism>
<name>A0ABP9G6Y0_9SPHI</name>
<evidence type="ECO:0000256" key="2">
    <source>
        <dbReference type="ARBA" id="ARBA00022840"/>
    </source>
</evidence>
<feature type="domain" description="ABC transporter" evidence="3">
    <location>
        <begin position="1"/>
        <end position="206"/>
    </location>
</feature>
<dbReference type="PANTHER" id="PTHR43514">
    <property type="entry name" value="ABC TRANSPORTER I FAMILY MEMBER 10"/>
    <property type="match status" value="1"/>
</dbReference>
<gene>
    <name evidence="4" type="ORF">GCM10023313_38230</name>
</gene>
<dbReference type="InterPro" id="IPR017871">
    <property type="entry name" value="ABC_transporter-like_CS"/>
</dbReference>
<protein>
    <recommendedName>
        <fullName evidence="3">ABC transporter domain-containing protein</fullName>
    </recommendedName>
</protein>